<dbReference type="EMBL" id="VTPC01083292">
    <property type="protein sequence ID" value="KAF2887488.1"/>
    <property type="molecule type" value="Genomic_DNA"/>
</dbReference>
<sequence>TITEYFMCLQLQTVTYRLKSSSFLATRCLVDLTHAEESNFPLASRVLLNNIIICLVLK</sequence>
<organism evidence="1 2">
    <name type="scientific">Ignelater luminosus</name>
    <name type="common">Cucubano</name>
    <name type="synonym">Pyrophorus luminosus</name>
    <dbReference type="NCBI Taxonomy" id="2038154"/>
    <lineage>
        <taxon>Eukaryota</taxon>
        <taxon>Metazoa</taxon>
        <taxon>Ecdysozoa</taxon>
        <taxon>Arthropoda</taxon>
        <taxon>Hexapoda</taxon>
        <taxon>Insecta</taxon>
        <taxon>Pterygota</taxon>
        <taxon>Neoptera</taxon>
        <taxon>Endopterygota</taxon>
        <taxon>Coleoptera</taxon>
        <taxon>Polyphaga</taxon>
        <taxon>Elateriformia</taxon>
        <taxon>Elateroidea</taxon>
        <taxon>Elateridae</taxon>
        <taxon>Agrypninae</taxon>
        <taxon>Pyrophorini</taxon>
        <taxon>Ignelater</taxon>
    </lineage>
</organism>
<feature type="non-terminal residue" evidence="1">
    <location>
        <position position="1"/>
    </location>
</feature>
<dbReference type="Proteomes" id="UP000801492">
    <property type="component" value="Unassembled WGS sequence"/>
</dbReference>
<keyword evidence="2" id="KW-1185">Reference proteome</keyword>
<evidence type="ECO:0000313" key="2">
    <source>
        <dbReference type="Proteomes" id="UP000801492"/>
    </source>
</evidence>
<proteinExistence type="predicted"/>
<gene>
    <name evidence="1" type="ORF">ILUMI_18685</name>
</gene>
<reference evidence="1" key="1">
    <citation type="submission" date="2019-08" db="EMBL/GenBank/DDBJ databases">
        <title>The genome of the North American firefly Photinus pyralis.</title>
        <authorList>
            <consortium name="Photinus pyralis genome working group"/>
            <person name="Fallon T.R."/>
            <person name="Sander Lower S.E."/>
            <person name="Weng J.-K."/>
        </authorList>
    </citation>
    <scope>NUCLEOTIDE SEQUENCE</scope>
    <source>
        <strain evidence="1">TRF0915ILg1</strain>
        <tissue evidence="1">Whole body</tissue>
    </source>
</reference>
<comment type="caution">
    <text evidence="1">The sequence shown here is derived from an EMBL/GenBank/DDBJ whole genome shotgun (WGS) entry which is preliminary data.</text>
</comment>
<evidence type="ECO:0000313" key="1">
    <source>
        <dbReference type="EMBL" id="KAF2887488.1"/>
    </source>
</evidence>
<name>A0A8K0G6M1_IGNLU</name>
<dbReference type="OrthoDB" id="7990652at2759"/>
<dbReference type="AlphaFoldDB" id="A0A8K0G6M1"/>
<protein>
    <submittedName>
        <fullName evidence="1">Uncharacterized protein</fullName>
    </submittedName>
</protein>
<accession>A0A8K0G6M1</accession>